<gene>
    <name evidence="4" type="ORF">UFOPK3461_00826</name>
</gene>
<evidence type="ECO:0000256" key="1">
    <source>
        <dbReference type="ARBA" id="ARBA00006484"/>
    </source>
</evidence>
<evidence type="ECO:0000259" key="3">
    <source>
        <dbReference type="SMART" id="SM00822"/>
    </source>
</evidence>
<dbReference type="CDD" id="cd05233">
    <property type="entry name" value="SDR_c"/>
    <property type="match status" value="1"/>
</dbReference>
<proteinExistence type="inferred from homology"/>
<dbReference type="InterPro" id="IPR057326">
    <property type="entry name" value="KR_dom"/>
</dbReference>
<keyword evidence="2" id="KW-0560">Oxidoreductase</keyword>
<reference evidence="4" key="1">
    <citation type="submission" date="2020-05" db="EMBL/GenBank/DDBJ databases">
        <authorList>
            <person name="Chiriac C."/>
            <person name="Salcher M."/>
            <person name="Ghai R."/>
            <person name="Kavagutti S V."/>
        </authorList>
    </citation>
    <scope>NUCLEOTIDE SEQUENCE</scope>
</reference>
<accession>A0A6J7EEN5</accession>
<evidence type="ECO:0000313" key="4">
    <source>
        <dbReference type="EMBL" id="CAB4879484.1"/>
    </source>
</evidence>
<dbReference type="EMBL" id="CAFBLW010000075">
    <property type="protein sequence ID" value="CAB4879484.1"/>
    <property type="molecule type" value="Genomic_DNA"/>
</dbReference>
<dbReference type="AlphaFoldDB" id="A0A6J7EEN5"/>
<organism evidence="4">
    <name type="scientific">freshwater metagenome</name>
    <dbReference type="NCBI Taxonomy" id="449393"/>
    <lineage>
        <taxon>unclassified sequences</taxon>
        <taxon>metagenomes</taxon>
        <taxon>ecological metagenomes</taxon>
    </lineage>
</organism>
<name>A0A6J7EEN5_9ZZZZ</name>
<protein>
    <submittedName>
        <fullName evidence="4">Unannotated protein</fullName>
    </submittedName>
</protein>
<feature type="domain" description="Ketoreductase" evidence="3">
    <location>
        <begin position="11"/>
        <end position="191"/>
    </location>
</feature>
<evidence type="ECO:0000256" key="2">
    <source>
        <dbReference type="ARBA" id="ARBA00023002"/>
    </source>
</evidence>
<dbReference type="PRINTS" id="PR00080">
    <property type="entry name" value="SDRFAMILY"/>
</dbReference>
<dbReference type="InterPro" id="IPR036291">
    <property type="entry name" value="NAD(P)-bd_dom_sf"/>
</dbReference>
<sequence length="245" mass="26318">MTYELQDLSGKVVVITGATSGIGLECARAMVKQGAKVVLNARKESALKELVAELKESNATYVAGDCADPETSRKIAAAAISKFSTIDIVVPNAGIGLYGSILDWSDEEITQMMRTNFEGTVHIVRACTKTMIDKGVGDIIIVASVAGFYGAGKEAIYAGTKHAQVGFADGLDHELREKGIRVSVVAPAGVSTNFAFGTGREPNSPRLDLYLKPEEVAEQIVLIARQPRSMRTKITTMWSMDQQSF</sequence>
<dbReference type="GO" id="GO:0016020">
    <property type="term" value="C:membrane"/>
    <property type="evidence" value="ECO:0007669"/>
    <property type="project" value="TreeGrafter"/>
</dbReference>
<dbReference type="SMART" id="SM00822">
    <property type="entry name" value="PKS_KR"/>
    <property type="match status" value="1"/>
</dbReference>
<dbReference type="GO" id="GO:0016491">
    <property type="term" value="F:oxidoreductase activity"/>
    <property type="evidence" value="ECO:0007669"/>
    <property type="project" value="UniProtKB-KW"/>
</dbReference>
<dbReference type="InterPro" id="IPR002347">
    <property type="entry name" value="SDR_fam"/>
</dbReference>
<dbReference type="Pfam" id="PF00106">
    <property type="entry name" value="adh_short"/>
    <property type="match status" value="1"/>
</dbReference>
<comment type="similarity">
    <text evidence="1">Belongs to the short-chain dehydrogenases/reductases (SDR) family.</text>
</comment>
<dbReference type="Gene3D" id="3.40.50.720">
    <property type="entry name" value="NAD(P)-binding Rossmann-like Domain"/>
    <property type="match status" value="1"/>
</dbReference>
<dbReference type="FunFam" id="3.40.50.720:FF:000084">
    <property type="entry name" value="Short-chain dehydrogenase reductase"/>
    <property type="match status" value="1"/>
</dbReference>
<dbReference type="PANTHER" id="PTHR44196">
    <property type="entry name" value="DEHYDROGENASE/REDUCTASE SDR FAMILY MEMBER 7B"/>
    <property type="match status" value="1"/>
</dbReference>
<dbReference type="PRINTS" id="PR00081">
    <property type="entry name" value="GDHRDH"/>
</dbReference>
<dbReference type="PANTHER" id="PTHR44196:SF1">
    <property type="entry name" value="DEHYDROGENASE_REDUCTASE SDR FAMILY MEMBER 7B"/>
    <property type="match status" value="1"/>
</dbReference>
<dbReference type="SUPFAM" id="SSF51735">
    <property type="entry name" value="NAD(P)-binding Rossmann-fold domains"/>
    <property type="match status" value="1"/>
</dbReference>